<accession>A0A246GA06</accession>
<organism evidence="1 2">
    <name type="scientific">Flavobacterium columnare</name>
    <dbReference type="NCBI Taxonomy" id="996"/>
    <lineage>
        <taxon>Bacteria</taxon>
        <taxon>Pseudomonadati</taxon>
        <taxon>Bacteroidota</taxon>
        <taxon>Flavobacteriia</taxon>
        <taxon>Flavobacteriales</taxon>
        <taxon>Flavobacteriaceae</taxon>
        <taxon>Flavobacterium</taxon>
    </lineage>
</organism>
<dbReference type="Pfam" id="PF14092">
    <property type="entry name" value="DUF4270"/>
    <property type="match status" value="1"/>
</dbReference>
<dbReference type="Proteomes" id="UP000198034">
    <property type="component" value="Unassembled WGS sequence"/>
</dbReference>
<dbReference type="PROSITE" id="PS51257">
    <property type="entry name" value="PROKAR_LIPOPROTEIN"/>
    <property type="match status" value="1"/>
</dbReference>
<evidence type="ECO:0000313" key="2">
    <source>
        <dbReference type="Proteomes" id="UP000198034"/>
    </source>
</evidence>
<protein>
    <recommendedName>
        <fullName evidence="3">DUF4270 domain-containing protein</fullName>
    </recommendedName>
</protein>
<sequence>MKFNTFEKISVALLSVFFLSCDQDFNTLGADLVGGETFGFLAGEDKSSSITINDLDLGAVQTNNLPINHLGFLKNDDFGETTASFVTQLQLADVAPVFNSGVVVDSVILSVPYFSTKLSTDANGKGSYRLDSIYSSIKDYYTDFKTDKLNTFSLEVFRNNFALNDYDVNDITKSAKYYSDQENILDVVVGAKLNNSTNQSENVNFRPNQAEFEKPKIDADQNLLPIKDIPANVDARFSPRMRLHLDKSHFENTIINADSKYLINNNAFVNYYKGLTFKVSGNQGFMMALDFKKGDVTIHYKQNKADGTTGKEMKTLVLKMTGNTLNVLKHTKAAAYANALSSSAPTDNLFLKGGQGSIAEIKIDQALIDDLKNKGALVNDASLYFTVDPSYVSSLTSAANNSFYYLNPMRLYLFNAEKTRSLLDYSTDITKVNGFPKKDKYVHGGILQKVNGKYMYRIRLTDHINQILNDKTGIYTNVRLGLAVTESIYITPEVQGLSAISTLKNTTGILKSIPSGSVITPLGIVLGGMQGENKVQFKISYTKRN</sequence>
<dbReference type="EMBL" id="MTCY01000024">
    <property type="protein sequence ID" value="OWP76649.1"/>
    <property type="molecule type" value="Genomic_DNA"/>
</dbReference>
<dbReference type="AlphaFoldDB" id="A0A246GA06"/>
<reference evidence="1 2" key="1">
    <citation type="journal article" date="2017" name="Infect. Genet. Evol.">
        <title>Comparative genome analysis of fish pathogen Flavobacterium columnare reveals extensive sequence diversity within the species.</title>
        <authorList>
            <person name="Kayansamruaj P."/>
            <person name="Dong H.T."/>
            <person name="Hirono I."/>
            <person name="Kondo H."/>
            <person name="Senapin S."/>
            <person name="Rodkhum C."/>
        </authorList>
    </citation>
    <scope>NUCLEOTIDE SEQUENCE [LARGE SCALE GENOMIC DNA]</scope>
    <source>
        <strain evidence="1 2">1214</strain>
    </source>
</reference>
<gene>
    <name evidence="1" type="ORF">BWK62_09160</name>
</gene>
<dbReference type="InterPro" id="IPR025366">
    <property type="entry name" value="DUF4270"/>
</dbReference>
<evidence type="ECO:0008006" key="3">
    <source>
        <dbReference type="Google" id="ProtNLM"/>
    </source>
</evidence>
<evidence type="ECO:0000313" key="1">
    <source>
        <dbReference type="EMBL" id="OWP76649.1"/>
    </source>
</evidence>
<name>A0A246GA06_9FLAO</name>
<comment type="caution">
    <text evidence="1">The sequence shown here is derived from an EMBL/GenBank/DDBJ whole genome shotgun (WGS) entry which is preliminary data.</text>
</comment>
<proteinExistence type="predicted"/>